<evidence type="ECO:0000313" key="3">
    <source>
        <dbReference type="Proteomes" id="UP001372338"/>
    </source>
</evidence>
<evidence type="ECO:0000256" key="1">
    <source>
        <dbReference type="SAM" id="Coils"/>
    </source>
</evidence>
<dbReference type="Proteomes" id="UP001372338">
    <property type="component" value="Unassembled WGS sequence"/>
</dbReference>
<protein>
    <submittedName>
        <fullName evidence="2">Uncharacterized protein</fullName>
    </submittedName>
</protein>
<evidence type="ECO:0000313" key="2">
    <source>
        <dbReference type="EMBL" id="KAK7257011.1"/>
    </source>
</evidence>
<accession>A0AAN9EIS3</accession>
<dbReference type="EMBL" id="JAYWIO010000006">
    <property type="protein sequence ID" value="KAK7257011.1"/>
    <property type="molecule type" value="Genomic_DNA"/>
</dbReference>
<keyword evidence="3" id="KW-1185">Reference proteome</keyword>
<organism evidence="2 3">
    <name type="scientific">Crotalaria pallida</name>
    <name type="common">Smooth rattlebox</name>
    <name type="synonym">Crotalaria striata</name>
    <dbReference type="NCBI Taxonomy" id="3830"/>
    <lineage>
        <taxon>Eukaryota</taxon>
        <taxon>Viridiplantae</taxon>
        <taxon>Streptophyta</taxon>
        <taxon>Embryophyta</taxon>
        <taxon>Tracheophyta</taxon>
        <taxon>Spermatophyta</taxon>
        <taxon>Magnoliopsida</taxon>
        <taxon>eudicotyledons</taxon>
        <taxon>Gunneridae</taxon>
        <taxon>Pentapetalae</taxon>
        <taxon>rosids</taxon>
        <taxon>fabids</taxon>
        <taxon>Fabales</taxon>
        <taxon>Fabaceae</taxon>
        <taxon>Papilionoideae</taxon>
        <taxon>50 kb inversion clade</taxon>
        <taxon>genistoids sensu lato</taxon>
        <taxon>core genistoids</taxon>
        <taxon>Crotalarieae</taxon>
        <taxon>Crotalaria</taxon>
    </lineage>
</organism>
<feature type="coiled-coil region" evidence="1">
    <location>
        <begin position="5"/>
        <end position="32"/>
    </location>
</feature>
<reference evidence="2 3" key="1">
    <citation type="submission" date="2024-01" db="EMBL/GenBank/DDBJ databases">
        <title>The genomes of 5 underutilized Papilionoideae crops provide insights into root nodulation and disease resistanc.</title>
        <authorList>
            <person name="Yuan L."/>
        </authorList>
    </citation>
    <scope>NUCLEOTIDE SEQUENCE [LARGE SCALE GENOMIC DNA]</scope>
    <source>
        <strain evidence="2">ZHUSHIDOU_FW_LH</strain>
        <tissue evidence="2">Leaf</tissue>
    </source>
</reference>
<proteinExistence type="predicted"/>
<name>A0AAN9EIS3_CROPI</name>
<keyword evidence="1" id="KW-0175">Coiled coil</keyword>
<gene>
    <name evidence="2" type="ORF">RIF29_30677</name>
</gene>
<comment type="caution">
    <text evidence="2">The sequence shown here is derived from an EMBL/GenBank/DDBJ whole genome shotgun (WGS) entry which is preliminary data.</text>
</comment>
<sequence length="138" mass="15677">MTGLFLVMEKDLKKKEKELQAKKAELRRREQSLPFSFTKSLKKENNQSDDFKVQADGLSAAATNNLDATPTLDKEDGFNNLHDLESSLASFPIKPLQALKYGYSLSVFFFRFFSLSFQVMGSLGHDIIGVLAKYKRLF</sequence>
<dbReference type="AlphaFoldDB" id="A0AAN9EIS3"/>